<dbReference type="InterPro" id="IPR029149">
    <property type="entry name" value="Creatin/AminoP/Spt16_N"/>
</dbReference>
<dbReference type="InterPro" id="IPR050422">
    <property type="entry name" value="X-Pro_aminopeptidase_P"/>
</dbReference>
<protein>
    <submittedName>
        <fullName evidence="2">Aminopeptidase P family protein</fullName>
    </submittedName>
</protein>
<name>A0A831LP59_9BACT</name>
<feature type="non-terminal residue" evidence="2">
    <location>
        <position position="98"/>
    </location>
</feature>
<evidence type="ECO:0000313" key="2">
    <source>
        <dbReference type="EMBL" id="HDR50087.1"/>
    </source>
</evidence>
<sequence length="98" mass="11410">MNEIRQRIKALRMEMLNRNLDAWYISGTDPHASEYLPHRWQTRAFISGFTGSYGVVVVTQEEAGLWTDTRYFLQAEEQLKGSGIKMYKLRVPDAIMPE</sequence>
<feature type="domain" description="Creatinase N-terminal" evidence="1">
    <location>
        <begin position="7"/>
        <end position="86"/>
    </location>
</feature>
<accession>A0A831LP59</accession>
<organism evidence="2">
    <name type="scientific">Mariniphaga anaerophila</name>
    <dbReference type="NCBI Taxonomy" id="1484053"/>
    <lineage>
        <taxon>Bacteria</taxon>
        <taxon>Pseudomonadati</taxon>
        <taxon>Bacteroidota</taxon>
        <taxon>Bacteroidia</taxon>
        <taxon>Marinilabiliales</taxon>
        <taxon>Prolixibacteraceae</taxon>
        <taxon>Mariniphaga</taxon>
    </lineage>
</organism>
<dbReference type="Proteomes" id="UP000886047">
    <property type="component" value="Unassembled WGS sequence"/>
</dbReference>
<dbReference type="AlphaFoldDB" id="A0A831LP59"/>
<keyword evidence="2" id="KW-0031">Aminopeptidase</keyword>
<reference evidence="2" key="1">
    <citation type="journal article" date="2020" name="mSystems">
        <title>Genome- and Community-Level Interaction Insights into Carbon Utilization and Element Cycling Functions of Hydrothermarchaeota in Hydrothermal Sediment.</title>
        <authorList>
            <person name="Zhou Z."/>
            <person name="Liu Y."/>
            <person name="Xu W."/>
            <person name="Pan J."/>
            <person name="Luo Z.H."/>
            <person name="Li M."/>
        </authorList>
    </citation>
    <scope>NUCLEOTIDE SEQUENCE [LARGE SCALE GENOMIC DNA]</scope>
    <source>
        <strain evidence="2">SpSt-1217</strain>
    </source>
</reference>
<dbReference type="PANTHER" id="PTHR43763">
    <property type="entry name" value="XAA-PRO AMINOPEPTIDASE 1"/>
    <property type="match status" value="1"/>
</dbReference>
<dbReference type="InterPro" id="IPR000587">
    <property type="entry name" value="Creatinase_N"/>
</dbReference>
<keyword evidence="2" id="KW-0645">Protease</keyword>
<gene>
    <name evidence="2" type="ORF">ENN90_00500</name>
</gene>
<dbReference type="Gene3D" id="3.40.350.10">
    <property type="entry name" value="Creatinase/prolidase N-terminal domain"/>
    <property type="match status" value="1"/>
</dbReference>
<comment type="caution">
    <text evidence="2">The sequence shown here is derived from an EMBL/GenBank/DDBJ whole genome shotgun (WGS) entry which is preliminary data.</text>
</comment>
<dbReference type="Pfam" id="PF01321">
    <property type="entry name" value="Creatinase_N"/>
    <property type="match status" value="1"/>
</dbReference>
<evidence type="ECO:0000259" key="1">
    <source>
        <dbReference type="Pfam" id="PF01321"/>
    </source>
</evidence>
<dbReference type="SUPFAM" id="SSF53092">
    <property type="entry name" value="Creatinase/prolidase N-terminal domain"/>
    <property type="match status" value="1"/>
</dbReference>
<dbReference type="PANTHER" id="PTHR43763:SF6">
    <property type="entry name" value="XAA-PRO AMINOPEPTIDASE 1"/>
    <property type="match status" value="1"/>
</dbReference>
<dbReference type="EMBL" id="DSDK01000024">
    <property type="protein sequence ID" value="HDR50087.1"/>
    <property type="molecule type" value="Genomic_DNA"/>
</dbReference>
<proteinExistence type="predicted"/>
<keyword evidence="2" id="KW-0378">Hydrolase</keyword>
<dbReference type="GO" id="GO:0004177">
    <property type="term" value="F:aminopeptidase activity"/>
    <property type="evidence" value="ECO:0007669"/>
    <property type="project" value="UniProtKB-KW"/>
</dbReference>